<dbReference type="SMART" id="SM01323">
    <property type="entry name" value="YajC"/>
    <property type="match status" value="1"/>
</dbReference>
<keyword evidence="5" id="KW-0812">Transmembrane</keyword>
<comment type="subcellular location">
    <subcellularLocation>
        <location evidence="1">Cell membrane</location>
        <topology evidence="1">Single-pass membrane protein</topology>
    </subcellularLocation>
</comment>
<evidence type="ECO:0000256" key="7">
    <source>
        <dbReference type="ARBA" id="ARBA00022989"/>
    </source>
</evidence>
<comment type="similarity">
    <text evidence="2">Belongs to the YajC family.</text>
</comment>
<sequence length="100" mass="11261">MLIMIIPLIAMMFFMQRSQKKQQQKREELLNSMQVGSRVVTIGGLHGVISAVNDTKETVEIDCDGVYLEFDRASIRTVKPGAVSEEVVETTIEEETNEND</sequence>
<evidence type="ECO:0000256" key="2">
    <source>
        <dbReference type="ARBA" id="ARBA00006742"/>
    </source>
</evidence>
<dbReference type="Proteomes" id="UP000782705">
    <property type="component" value="Unassembled WGS sequence"/>
</dbReference>
<keyword evidence="3" id="KW-0813">Transport</keyword>
<evidence type="ECO:0000256" key="1">
    <source>
        <dbReference type="ARBA" id="ARBA00004162"/>
    </source>
</evidence>
<organism evidence="10 11">
    <name type="scientific">Candidatus Enterococcus willemsii</name>
    <dbReference type="NCBI Taxonomy" id="1857215"/>
    <lineage>
        <taxon>Bacteria</taxon>
        <taxon>Bacillati</taxon>
        <taxon>Bacillota</taxon>
        <taxon>Bacilli</taxon>
        <taxon>Lactobacillales</taxon>
        <taxon>Enterococcaceae</taxon>
        <taxon>Enterococcus</taxon>
    </lineage>
</organism>
<dbReference type="EMBL" id="MAEL01000010">
    <property type="protein sequence ID" value="KAF1305778.1"/>
    <property type="molecule type" value="Genomic_DNA"/>
</dbReference>
<evidence type="ECO:0000313" key="11">
    <source>
        <dbReference type="Proteomes" id="UP000782705"/>
    </source>
</evidence>
<dbReference type="PANTHER" id="PTHR33909">
    <property type="entry name" value="SEC TRANSLOCON ACCESSORY COMPLEX SUBUNIT YAJC"/>
    <property type="match status" value="1"/>
</dbReference>
<evidence type="ECO:0000313" key="10">
    <source>
        <dbReference type="EMBL" id="KAF1305778.1"/>
    </source>
</evidence>
<comment type="caution">
    <text evidence="10">The sequence shown here is derived from an EMBL/GenBank/DDBJ whole genome shotgun (WGS) entry which is preliminary data.</text>
</comment>
<evidence type="ECO:0000256" key="4">
    <source>
        <dbReference type="ARBA" id="ARBA00022475"/>
    </source>
</evidence>
<evidence type="ECO:0000256" key="6">
    <source>
        <dbReference type="ARBA" id="ARBA00022927"/>
    </source>
</evidence>
<proteinExistence type="inferred from homology"/>
<dbReference type="Pfam" id="PF02699">
    <property type="entry name" value="YajC"/>
    <property type="match status" value="1"/>
</dbReference>
<keyword evidence="6" id="KW-0653">Protein transport</keyword>
<keyword evidence="7" id="KW-1133">Transmembrane helix</keyword>
<keyword evidence="11" id="KW-1185">Reference proteome</keyword>
<evidence type="ECO:0000256" key="5">
    <source>
        <dbReference type="ARBA" id="ARBA00022692"/>
    </source>
</evidence>
<keyword evidence="9" id="KW-0472">Membrane</keyword>
<dbReference type="InterPro" id="IPR003849">
    <property type="entry name" value="Preprotein_translocase_YajC"/>
</dbReference>
<evidence type="ECO:0000256" key="9">
    <source>
        <dbReference type="ARBA" id="ARBA00023136"/>
    </source>
</evidence>
<evidence type="ECO:0000256" key="3">
    <source>
        <dbReference type="ARBA" id="ARBA00022448"/>
    </source>
</evidence>
<dbReference type="PANTHER" id="PTHR33909:SF1">
    <property type="entry name" value="SEC TRANSLOCON ACCESSORY COMPLEX SUBUNIT YAJC"/>
    <property type="match status" value="1"/>
</dbReference>
<gene>
    <name evidence="10" type="ORF">BAU17_00185</name>
</gene>
<keyword evidence="4" id="KW-1003">Cell membrane</keyword>
<dbReference type="NCBIfam" id="TIGR00739">
    <property type="entry name" value="yajC"/>
    <property type="match status" value="1"/>
</dbReference>
<name>A0ABQ6Z2F0_9ENTE</name>
<keyword evidence="8" id="KW-0811">Translocation</keyword>
<reference evidence="10 11" key="1">
    <citation type="submission" date="2016-06" db="EMBL/GenBank/DDBJ databases">
        <title>Four novel species of enterococci isolated from chicken manure.</title>
        <authorList>
            <person name="Van Tyne D."/>
        </authorList>
    </citation>
    <scope>NUCLEOTIDE SEQUENCE [LARGE SCALE GENOMIC DNA]</scope>
    <source>
        <strain evidence="10 11">CU12B</strain>
    </source>
</reference>
<accession>A0ABQ6Z2F0</accession>
<evidence type="ECO:0000256" key="8">
    <source>
        <dbReference type="ARBA" id="ARBA00023010"/>
    </source>
</evidence>
<protein>
    <submittedName>
        <fullName evidence="10">Preprotein translocase subunit YajC</fullName>
    </submittedName>
</protein>